<organism evidence="1 2">
    <name type="scientific">Candidatus Thalassospirochaeta sargassi</name>
    <dbReference type="NCBI Taxonomy" id="3119039"/>
    <lineage>
        <taxon>Bacteria</taxon>
        <taxon>Pseudomonadati</taxon>
        <taxon>Spirochaetota</taxon>
        <taxon>Spirochaetia</taxon>
        <taxon>Spirochaetales</taxon>
        <taxon>Spirochaetaceae</taxon>
        <taxon>Candidatus Thalassospirochaeta</taxon>
    </lineage>
</organism>
<accession>A0AAJ1IES1</accession>
<dbReference type="AlphaFoldDB" id="A0AAJ1IES1"/>
<evidence type="ECO:0000313" key="1">
    <source>
        <dbReference type="EMBL" id="MDC7227924.1"/>
    </source>
</evidence>
<dbReference type="EMBL" id="JAQQAL010000035">
    <property type="protein sequence ID" value="MDC7227924.1"/>
    <property type="molecule type" value="Genomic_DNA"/>
</dbReference>
<proteinExistence type="predicted"/>
<reference evidence="1 2" key="1">
    <citation type="submission" date="2022-12" db="EMBL/GenBank/DDBJ databases">
        <title>Metagenome assembled genome from gulf of manar.</title>
        <authorList>
            <person name="Kohli P."/>
            <person name="Pk S."/>
            <person name="Venkata Ramana C."/>
            <person name="Sasikala C."/>
        </authorList>
    </citation>
    <scope>NUCLEOTIDE SEQUENCE [LARGE SCALE GENOMIC DNA]</scope>
    <source>
        <strain evidence="1">JB008</strain>
    </source>
</reference>
<gene>
    <name evidence="1" type="ORF">PQJ61_14250</name>
</gene>
<sequence>MSEIIADKVISRIYGHGRGWVFVLSDFSDIANPSTIKNILARFTKRGLIRRLMRGVYDYPSISKLLNELSPPDPDKIAQAIARSHGWTIWPDGNTALNLLGLSTQVPSTWEYLSDGPYRSYKWLGNTMRFKHRTNKETTVLSSKSALIVQALKALGEKNVDDKVIITISNHLNEKERKKILKEAMYVTDWVYEIIKKACRLENYNNE</sequence>
<dbReference type="Pfam" id="PF19570">
    <property type="entry name" value="DUF6088"/>
    <property type="match status" value="1"/>
</dbReference>
<evidence type="ECO:0000313" key="2">
    <source>
        <dbReference type="Proteomes" id="UP001221217"/>
    </source>
</evidence>
<dbReference type="InterPro" id="IPR045738">
    <property type="entry name" value="DUF6088"/>
</dbReference>
<comment type="caution">
    <text evidence="1">The sequence shown here is derived from an EMBL/GenBank/DDBJ whole genome shotgun (WGS) entry which is preliminary data.</text>
</comment>
<dbReference type="Proteomes" id="UP001221217">
    <property type="component" value="Unassembled WGS sequence"/>
</dbReference>
<protein>
    <submittedName>
        <fullName evidence="1">DUF6088 family protein</fullName>
    </submittedName>
</protein>
<name>A0AAJ1IES1_9SPIO</name>